<dbReference type="AlphaFoldDB" id="A0AAD6JD28"/>
<proteinExistence type="predicted"/>
<dbReference type="GO" id="GO:0005524">
    <property type="term" value="F:ATP binding"/>
    <property type="evidence" value="ECO:0007669"/>
    <property type="project" value="UniProtKB-KW"/>
</dbReference>
<evidence type="ECO:0000256" key="1">
    <source>
        <dbReference type="ARBA" id="ARBA00004123"/>
    </source>
</evidence>
<dbReference type="GO" id="GO:0080188">
    <property type="term" value="P:gene silencing by siRNA-directed DNA methylation"/>
    <property type="evidence" value="ECO:0007669"/>
    <property type="project" value="InterPro"/>
</dbReference>
<dbReference type="GO" id="GO:0004386">
    <property type="term" value="F:helicase activity"/>
    <property type="evidence" value="ECO:0007669"/>
    <property type="project" value="UniProtKB-KW"/>
</dbReference>
<evidence type="ECO:0000256" key="4">
    <source>
        <dbReference type="ARBA" id="ARBA00022840"/>
    </source>
</evidence>
<protein>
    <submittedName>
        <fullName evidence="6">Uncharacterized protein</fullName>
    </submittedName>
</protein>
<keyword evidence="5" id="KW-0539">Nucleus</keyword>
<keyword evidence="3" id="KW-0347">Helicase</keyword>
<dbReference type="GO" id="GO:0005634">
    <property type="term" value="C:nucleus"/>
    <property type="evidence" value="ECO:0007669"/>
    <property type="project" value="UniProtKB-SubCell"/>
</dbReference>
<comment type="subcellular location">
    <subcellularLocation>
        <location evidence="1">Nucleus</location>
    </subcellularLocation>
</comment>
<gene>
    <name evidence="6" type="ORF">OIU84_014869</name>
</gene>
<keyword evidence="4" id="KW-0067">ATP-binding</keyword>
<evidence type="ECO:0000313" key="6">
    <source>
        <dbReference type="EMBL" id="KAJ6402848.1"/>
    </source>
</evidence>
<reference evidence="6 7" key="1">
    <citation type="journal article" date="2023" name="Int. J. Mol. Sci.">
        <title>De Novo Assembly and Annotation of 11 Diverse Shrub Willow (Salix) Genomes Reveals Novel Gene Organization in Sex-Linked Regions.</title>
        <authorList>
            <person name="Hyden B."/>
            <person name="Feng K."/>
            <person name="Yates T.B."/>
            <person name="Jawdy S."/>
            <person name="Cereghino C."/>
            <person name="Smart L.B."/>
            <person name="Muchero W."/>
        </authorList>
    </citation>
    <scope>NUCLEOTIDE SEQUENCE [LARGE SCALE GENOMIC DNA]</scope>
    <source>
        <tissue evidence="6">Shoot tip</tissue>
    </source>
</reference>
<dbReference type="EMBL" id="JAPFFJ010000018">
    <property type="protein sequence ID" value="KAJ6402848.1"/>
    <property type="molecule type" value="Genomic_DNA"/>
</dbReference>
<dbReference type="InterPro" id="IPR044567">
    <property type="entry name" value="CLSY/DRD1"/>
</dbReference>
<evidence type="ECO:0000313" key="7">
    <source>
        <dbReference type="Proteomes" id="UP001162972"/>
    </source>
</evidence>
<keyword evidence="3" id="KW-0378">Hydrolase</keyword>
<evidence type="ECO:0000256" key="5">
    <source>
        <dbReference type="ARBA" id="ARBA00023242"/>
    </source>
</evidence>
<dbReference type="PANTHER" id="PTHR45821:SF1">
    <property type="entry name" value="ATP-DEPENDENT HELICASE FAMILY PROTEIN-RELATED"/>
    <property type="match status" value="1"/>
</dbReference>
<evidence type="ECO:0000256" key="3">
    <source>
        <dbReference type="ARBA" id="ARBA00022806"/>
    </source>
</evidence>
<organism evidence="6 7">
    <name type="scientific">Salix udensis</name>
    <dbReference type="NCBI Taxonomy" id="889485"/>
    <lineage>
        <taxon>Eukaryota</taxon>
        <taxon>Viridiplantae</taxon>
        <taxon>Streptophyta</taxon>
        <taxon>Embryophyta</taxon>
        <taxon>Tracheophyta</taxon>
        <taxon>Spermatophyta</taxon>
        <taxon>Magnoliopsida</taxon>
        <taxon>eudicotyledons</taxon>
        <taxon>Gunneridae</taxon>
        <taxon>Pentapetalae</taxon>
        <taxon>rosids</taxon>
        <taxon>fabids</taxon>
        <taxon>Malpighiales</taxon>
        <taxon>Salicaceae</taxon>
        <taxon>Saliceae</taxon>
        <taxon>Salix</taxon>
    </lineage>
</organism>
<feature type="non-terminal residue" evidence="6">
    <location>
        <position position="140"/>
    </location>
</feature>
<keyword evidence="7" id="KW-1185">Reference proteome</keyword>
<accession>A0AAD6JD28</accession>
<sequence>MDSAKRILSKVNIPGARKQFKAGAGGAFYDLVEQTIQKDADFERKVIVIQDLREMTSKVVHYYKGDFLDELPGLVDFTLLLNLSSRQKHEVQKLKKLAMKFKRSFVGSVVYLHPKLNSSENYAITDDIHKKMHFISCCFQ</sequence>
<keyword evidence="2" id="KW-0547">Nucleotide-binding</keyword>
<dbReference type="PANTHER" id="PTHR45821">
    <property type="entry name" value="SNF2 DOMAIN-CONTAINING PROTEIN CLASSY 2-RELATED"/>
    <property type="match status" value="1"/>
</dbReference>
<evidence type="ECO:0000256" key="2">
    <source>
        <dbReference type="ARBA" id="ARBA00022741"/>
    </source>
</evidence>
<comment type="caution">
    <text evidence="6">The sequence shown here is derived from an EMBL/GenBank/DDBJ whole genome shotgun (WGS) entry which is preliminary data.</text>
</comment>
<dbReference type="Proteomes" id="UP001162972">
    <property type="component" value="Chromosome 4"/>
</dbReference>
<name>A0AAD6JD28_9ROSI</name>